<feature type="compositionally biased region" description="Polar residues" evidence="1">
    <location>
        <begin position="415"/>
        <end position="426"/>
    </location>
</feature>
<evidence type="ECO:0000313" key="4">
    <source>
        <dbReference type="EMBL" id="KAL1837785.1"/>
    </source>
</evidence>
<evidence type="ECO:0000313" key="5">
    <source>
        <dbReference type="Proteomes" id="UP001583172"/>
    </source>
</evidence>
<protein>
    <recommendedName>
        <fullName evidence="3">DUF7371 domain-containing protein</fullName>
    </recommendedName>
</protein>
<feature type="compositionally biased region" description="Low complexity" evidence="1">
    <location>
        <begin position="505"/>
        <end position="520"/>
    </location>
</feature>
<dbReference type="InterPro" id="IPR055795">
    <property type="entry name" value="DUF7371"/>
</dbReference>
<feature type="region of interest" description="Disordered" evidence="1">
    <location>
        <begin position="324"/>
        <end position="463"/>
    </location>
</feature>
<name>A0ABR3V7Q5_HUMIN</name>
<feature type="signal peptide" evidence="2">
    <location>
        <begin position="1"/>
        <end position="19"/>
    </location>
</feature>
<sequence>MQLKASVNALAGIIWLAAAAVVPRFEDASEVPAEVQSSSLSPPGGQQVPYEVTYTLTAEPATPFTGTITITPQSPESIVFVTYTIPGLSGTGESAYTVSYTLPQTTASADPVMTPTSELPSPAANSTRHGPGTHPVETFTVTLTSTHAVTVTYGGSTSECFNSNGPTDTTSADPVSETPQDPTYGAPASSSAVSLVTSTVTETLSSTDTCSEEETPLASVTVLVTTATVTQTIPLGDESSTVVEFTTEFTIAPASSSDIGSLTSSSSRAELGYDWGTFTSSSDPAQDTSTSSVSEVSSVPSDAPYGSPAVSVTSTYSVSVIESSPATSSSSTAASDNPYGPPSAITSTTSASSIESNPPSAPPSSDSPYGPPTSGVSSMDCTSASSSTSTSTADTPYGAPTPTTETTEGTPSASQASSTPDATTDTHPGPLTSTSVSVPAVTSLEPPHSQTTSGPESSLTPIETAEPSAVTTTVYISLSSSLVTPVPSLGNNTSLLTSSSALSSVPLSSVPAKSSSTLSTAPSPGFANSTTSTRTPQTIPGPGIPNATSVESISSRLPLTTAVLNSTVPASGSGLLPPASAPSFTNTTSTWLPGTVPTPSFPNATSQLQLVSADVDTFLRKYHIGVAQLYVALVCNHGAQSFQLDHITQHGSFNDPIALLPERDLGIRLSDIHLTNVPPGNTTLVSVTTLTATWVTATSAANSTAAPVTTAVPPFSNATSATNSSLVPVTTASPHLSNATAVTNSTSVSPTTQHPLFTNATSTYPVTPVPSFVNSTSAAASSVLTSSTTLPGTAGTSSAPSTTSQPTPSESGPLPASSSSTDELEHVEGRDVAVLEFEDIPPSPARKVDEQTRSAAMLYHRFLFSEGFQVVSHNVAPREASSDSQMLEHYASLPAQIGLGHLREDPCFRFDFQGISLGCDSRDKPCTFEVSGLEWDGAEDVLRSQTTLEVAACPGPSRCALGHHALDAPVAPRFGNLTAINITLVAPDARVWWADDLRIAWTNDDCAAAACRAKVSGPGTPRSFASLVGEAKQFLRWAVRG</sequence>
<dbReference type="Proteomes" id="UP001583172">
    <property type="component" value="Unassembled WGS sequence"/>
</dbReference>
<feature type="domain" description="DUF7371" evidence="3">
    <location>
        <begin position="834"/>
        <end position="1012"/>
    </location>
</feature>
<feature type="region of interest" description="Disordered" evidence="1">
    <location>
        <begin position="278"/>
        <end position="310"/>
    </location>
</feature>
<feature type="region of interest" description="Disordered" evidence="1">
    <location>
        <begin position="786"/>
        <end position="826"/>
    </location>
</feature>
<feature type="region of interest" description="Disordered" evidence="1">
    <location>
        <begin position="108"/>
        <end position="137"/>
    </location>
</feature>
<reference evidence="4 5" key="1">
    <citation type="journal article" date="2024" name="Commun. Biol.">
        <title>Comparative genomic analysis of thermophilic fungi reveals convergent evolutionary adaptations and gene losses.</title>
        <authorList>
            <person name="Steindorff A.S."/>
            <person name="Aguilar-Pontes M.V."/>
            <person name="Robinson A.J."/>
            <person name="Andreopoulos B."/>
            <person name="LaButti K."/>
            <person name="Kuo A."/>
            <person name="Mondo S."/>
            <person name="Riley R."/>
            <person name="Otillar R."/>
            <person name="Haridas S."/>
            <person name="Lipzen A."/>
            <person name="Grimwood J."/>
            <person name="Schmutz J."/>
            <person name="Clum A."/>
            <person name="Reid I.D."/>
            <person name="Moisan M.C."/>
            <person name="Butler G."/>
            <person name="Nguyen T.T.M."/>
            <person name="Dewar K."/>
            <person name="Conant G."/>
            <person name="Drula E."/>
            <person name="Henrissat B."/>
            <person name="Hansel C."/>
            <person name="Singer S."/>
            <person name="Hutchinson M.I."/>
            <person name="de Vries R.P."/>
            <person name="Natvig D.O."/>
            <person name="Powell A.J."/>
            <person name="Tsang A."/>
            <person name="Grigoriev I.V."/>
        </authorList>
    </citation>
    <scope>NUCLEOTIDE SEQUENCE [LARGE SCALE GENOMIC DNA]</scope>
    <source>
        <strain evidence="4 5">CBS 620.91</strain>
    </source>
</reference>
<feature type="region of interest" description="Disordered" evidence="1">
    <location>
        <begin position="156"/>
        <end position="193"/>
    </location>
</feature>
<dbReference type="Pfam" id="PF24086">
    <property type="entry name" value="DUF7371"/>
    <property type="match status" value="1"/>
</dbReference>
<feature type="compositionally biased region" description="Low complexity" evidence="1">
    <location>
        <begin position="432"/>
        <end position="443"/>
    </location>
</feature>
<keyword evidence="2" id="KW-0732">Signal</keyword>
<accession>A0ABR3V7Q5</accession>
<feature type="compositionally biased region" description="Polar residues" evidence="1">
    <location>
        <begin position="448"/>
        <end position="461"/>
    </location>
</feature>
<evidence type="ECO:0000259" key="3">
    <source>
        <dbReference type="Pfam" id="PF24086"/>
    </source>
</evidence>
<feature type="compositionally biased region" description="Polar residues" evidence="1">
    <location>
        <begin position="278"/>
        <end position="288"/>
    </location>
</feature>
<feature type="region of interest" description="Disordered" evidence="1">
    <location>
        <begin position="505"/>
        <end position="549"/>
    </location>
</feature>
<proteinExistence type="predicted"/>
<gene>
    <name evidence="4" type="ORF">VTJ49DRAFT_3395</name>
</gene>
<feature type="compositionally biased region" description="Low complexity" evidence="1">
    <location>
        <begin position="343"/>
        <end position="414"/>
    </location>
</feature>
<dbReference type="EMBL" id="JAZGSY010000263">
    <property type="protein sequence ID" value="KAL1837785.1"/>
    <property type="molecule type" value="Genomic_DNA"/>
</dbReference>
<feature type="compositionally biased region" description="Low complexity" evidence="1">
    <location>
        <begin position="289"/>
        <end position="310"/>
    </location>
</feature>
<comment type="caution">
    <text evidence="4">The sequence shown here is derived from an EMBL/GenBank/DDBJ whole genome shotgun (WGS) entry which is preliminary data.</text>
</comment>
<evidence type="ECO:0000256" key="2">
    <source>
        <dbReference type="SAM" id="SignalP"/>
    </source>
</evidence>
<feature type="compositionally biased region" description="Polar residues" evidence="1">
    <location>
        <begin position="108"/>
        <end position="128"/>
    </location>
</feature>
<feature type="compositionally biased region" description="Polar residues" evidence="1">
    <location>
        <begin position="526"/>
        <end position="538"/>
    </location>
</feature>
<feature type="compositionally biased region" description="Polar residues" evidence="1">
    <location>
        <begin position="156"/>
        <end position="181"/>
    </location>
</feature>
<evidence type="ECO:0000256" key="1">
    <source>
        <dbReference type="SAM" id="MobiDB-lite"/>
    </source>
</evidence>
<feature type="compositionally biased region" description="Low complexity" evidence="1">
    <location>
        <begin position="786"/>
        <end position="820"/>
    </location>
</feature>
<keyword evidence="5" id="KW-1185">Reference proteome</keyword>
<organism evidence="4 5">
    <name type="scientific">Humicola insolens</name>
    <name type="common">Soft-rot fungus</name>
    <dbReference type="NCBI Taxonomy" id="85995"/>
    <lineage>
        <taxon>Eukaryota</taxon>
        <taxon>Fungi</taxon>
        <taxon>Dikarya</taxon>
        <taxon>Ascomycota</taxon>
        <taxon>Pezizomycotina</taxon>
        <taxon>Sordariomycetes</taxon>
        <taxon>Sordariomycetidae</taxon>
        <taxon>Sordariales</taxon>
        <taxon>Chaetomiaceae</taxon>
        <taxon>Mycothermus</taxon>
    </lineage>
</organism>
<feature type="chain" id="PRO_5046342684" description="DUF7371 domain-containing protein" evidence="2">
    <location>
        <begin position="20"/>
        <end position="1041"/>
    </location>
</feature>
<feature type="compositionally biased region" description="Low complexity" evidence="1">
    <location>
        <begin position="324"/>
        <end position="335"/>
    </location>
</feature>